<accession>Q704B7</accession>
<reference evidence="4" key="1">
    <citation type="journal article" date="2004" name="J. Bacteriol.">
        <title>Reconstruction of the central carbohydrate metabolism of Thermoproteus tenax using genomic and biochemical data.</title>
        <authorList>
            <person name="Siebers B."/>
            <person name="Tjaden B."/>
            <person name="Michalke K."/>
            <person name="Doerr C."/>
            <person name="Ahmed H."/>
            <person name="Zaparty M."/>
            <person name="Gordon P."/>
            <person name="Sensen C.W."/>
            <person name="Zibat A."/>
            <person name="Klenk H.P."/>
            <person name="Schuster S.C."/>
            <person name="Hensel R."/>
        </authorList>
    </citation>
    <scope>NUCLEOTIDE SEQUENCE</scope>
</reference>
<keyword evidence="4" id="KW-0378">Hydrolase</keyword>
<dbReference type="EMBL" id="AJ621296">
    <property type="protein sequence ID" value="CAF18477.1"/>
    <property type="molecule type" value="Genomic_DNA"/>
</dbReference>
<dbReference type="GO" id="GO:0004556">
    <property type="term" value="F:alpha-amylase activity"/>
    <property type="evidence" value="ECO:0007669"/>
    <property type="project" value="UniProtKB-EC"/>
</dbReference>
<sequence>METNFDFYNWKHPLGLGTALSTGFLSDYFNIGPLQLLVDIVLFFEVHQPYRLRPDLHRVFPREPSFEELFYSEFDSAVFSRVAERVYRKATKIILEASREVPLKVTFSVSGLALEQIRRWAPDVLELLRELAARGVAEFVAQTYYHSLAWLIDLREFKEQVALQIKAVEELIGYRPTAAENTEFIYNNDVACAFAEMGFKAVATEGVDWVLGWRSPNYVYRSWGCDVRVLTRNYRLSDDVGFRFGARWWDQWPLTADKYAAWLDATPGDVVLIAVDYETFGEHHWPESGIHEFLRWLPREVSKRPRLKFATLTEAALRNPPRDVYDVPPWATISWADERDLSAWLGNEMQRNAFSVLRWLYPYARALGGDALRLWRLLSTSDHFYYQATKSGPAGEVHSYFSPYGSAYKAHDIYMNALAVLLSVIREKWRPQDAERLVFNDERCFHSEGVRLCSLGDLKRTDVEFKRRHKEDLMRWLTDVFLLDEASAEALLK</sequence>
<dbReference type="CDD" id="cd10795">
    <property type="entry name" value="GH57N_MJA1_like"/>
    <property type="match status" value="1"/>
</dbReference>
<gene>
    <name evidence="4" type="primary">amyA</name>
</gene>
<dbReference type="EC" id="3.2.1.1" evidence="4"/>
<dbReference type="SUPFAM" id="SSF88713">
    <property type="entry name" value="Glycoside hydrolase/deacetylase"/>
    <property type="match status" value="1"/>
</dbReference>
<dbReference type="Pfam" id="PF03065">
    <property type="entry name" value="Glyco_hydro_57"/>
    <property type="match status" value="1"/>
</dbReference>
<evidence type="ECO:0000259" key="3">
    <source>
        <dbReference type="Pfam" id="PF03065"/>
    </source>
</evidence>
<dbReference type="AlphaFoldDB" id="Q704B7"/>
<dbReference type="PANTHER" id="PTHR36306:SF1">
    <property type="entry name" value="ALPHA-AMYLASE-RELATED"/>
    <property type="match status" value="1"/>
</dbReference>
<dbReference type="Gene3D" id="3.20.110.20">
    <property type="match status" value="1"/>
</dbReference>
<proteinExistence type="inferred from homology"/>
<keyword evidence="4" id="KW-0326">Glycosidase</keyword>
<dbReference type="InterPro" id="IPR052046">
    <property type="entry name" value="GH57_Enzymes"/>
</dbReference>
<dbReference type="PANTHER" id="PTHR36306">
    <property type="entry name" value="ALPHA-AMYLASE-RELATED-RELATED"/>
    <property type="match status" value="1"/>
</dbReference>
<protein>
    <submittedName>
        <fullName evidence="4">Alpha-amylase</fullName>
        <ecNumber evidence="4">3.2.1.1</ecNumber>
    </submittedName>
</protein>
<comment type="similarity">
    <text evidence="1">Belongs to the glycosyl hydrolase 57 family.</text>
</comment>
<evidence type="ECO:0000256" key="2">
    <source>
        <dbReference type="ARBA" id="ARBA00023277"/>
    </source>
</evidence>
<keyword evidence="2" id="KW-0119">Carbohydrate metabolism</keyword>
<evidence type="ECO:0000256" key="1">
    <source>
        <dbReference type="ARBA" id="ARBA00006821"/>
    </source>
</evidence>
<dbReference type="GO" id="GO:0005975">
    <property type="term" value="P:carbohydrate metabolic process"/>
    <property type="evidence" value="ECO:0007669"/>
    <property type="project" value="InterPro"/>
</dbReference>
<feature type="domain" description="Glycoside hydrolase family 57 N-terminal" evidence="3">
    <location>
        <begin position="41"/>
        <end position="328"/>
    </location>
</feature>
<organism evidence="4">
    <name type="scientific">Thermoproteus tenax</name>
    <dbReference type="NCBI Taxonomy" id="2271"/>
    <lineage>
        <taxon>Archaea</taxon>
        <taxon>Thermoproteota</taxon>
        <taxon>Thermoprotei</taxon>
        <taxon>Thermoproteales</taxon>
        <taxon>Thermoproteaceae</taxon>
        <taxon>Thermoproteus</taxon>
    </lineage>
</organism>
<evidence type="ECO:0000313" key="4">
    <source>
        <dbReference type="EMBL" id="CAF18477.1"/>
    </source>
</evidence>
<dbReference type="InterPro" id="IPR004300">
    <property type="entry name" value="Glyco_hydro_57_N"/>
</dbReference>
<dbReference type="InterPro" id="IPR011330">
    <property type="entry name" value="Glyco_hydro/deAcase_b/a-brl"/>
</dbReference>
<dbReference type="CAZy" id="GH57">
    <property type="family name" value="Glycoside Hydrolase Family 57"/>
</dbReference>
<name>Q704B7_THETE</name>